<dbReference type="SUPFAM" id="SSF47113">
    <property type="entry name" value="Histone-fold"/>
    <property type="match status" value="1"/>
</dbReference>
<reference evidence="7 8" key="2">
    <citation type="submission" date="2018-11" db="EMBL/GenBank/DDBJ databases">
        <authorList>
            <consortium name="Pathogen Informatics"/>
        </authorList>
    </citation>
    <scope>NUCLEOTIDE SEQUENCE [LARGE SCALE GENOMIC DNA]</scope>
</reference>
<dbReference type="CDD" id="cd22919">
    <property type="entry name" value="HFD_CENP-S"/>
    <property type="match status" value="1"/>
</dbReference>
<dbReference type="PANTHER" id="PTHR22980:SF0">
    <property type="entry name" value="CENTROMERE PROTEIN S"/>
    <property type="match status" value="1"/>
</dbReference>
<reference evidence="9" key="1">
    <citation type="submission" date="2017-02" db="UniProtKB">
        <authorList>
            <consortium name="WormBaseParasite"/>
        </authorList>
    </citation>
    <scope>IDENTIFICATION</scope>
</reference>
<dbReference type="GO" id="GO:0031297">
    <property type="term" value="P:replication fork processing"/>
    <property type="evidence" value="ECO:0007669"/>
    <property type="project" value="TreeGrafter"/>
</dbReference>
<keyword evidence="4" id="KW-0238">DNA-binding</keyword>
<evidence type="ECO:0000256" key="4">
    <source>
        <dbReference type="ARBA" id="ARBA00023125"/>
    </source>
</evidence>
<sequence>MADMESSLEPKACTLHCECIARAKVVSGRSGVRIPDEIASLVTENAFRFAQLLTTDLESFARHAKRSTINQDDVLLFTRRNPQLLKFLDEKSTAFDVAADGEGNVEMQSVKRRIRQSVKNAKKSLKTVATPSAVTSPSTTSMKSSSIPAVSTPIEDDRQQSGVGPSRVSLLDSDDEFSNIFDEVGDV</sequence>
<dbReference type="InterPro" id="IPR029003">
    <property type="entry name" value="CENP-S/Mhf1"/>
</dbReference>
<evidence type="ECO:0000313" key="8">
    <source>
        <dbReference type="Proteomes" id="UP000282613"/>
    </source>
</evidence>
<dbReference type="GO" id="GO:0046982">
    <property type="term" value="F:protein heterodimerization activity"/>
    <property type="evidence" value="ECO:0007669"/>
    <property type="project" value="InterPro"/>
</dbReference>
<gene>
    <name evidence="7" type="ORF">TASK_LOCUS7707</name>
</gene>
<feature type="compositionally biased region" description="Low complexity" evidence="6">
    <location>
        <begin position="127"/>
        <end position="146"/>
    </location>
</feature>
<dbReference type="GO" id="GO:0003682">
    <property type="term" value="F:chromatin binding"/>
    <property type="evidence" value="ECO:0007669"/>
    <property type="project" value="TreeGrafter"/>
</dbReference>
<accession>A0A0R3WAU9</accession>
<feature type="region of interest" description="Disordered" evidence="6">
    <location>
        <begin position="121"/>
        <end position="169"/>
    </location>
</feature>
<dbReference type="AlphaFoldDB" id="A0A0R3WAU9"/>
<organism evidence="9">
    <name type="scientific">Taenia asiatica</name>
    <name type="common">Asian tapeworm</name>
    <dbReference type="NCBI Taxonomy" id="60517"/>
    <lineage>
        <taxon>Eukaryota</taxon>
        <taxon>Metazoa</taxon>
        <taxon>Spiralia</taxon>
        <taxon>Lophotrochozoa</taxon>
        <taxon>Platyhelminthes</taxon>
        <taxon>Cestoda</taxon>
        <taxon>Eucestoda</taxon>
        <taxon>Cyclophyllidea</taxon>
        <taxon>Taeniidae</taxon>
        <taxon>Taenia</taxon>
    </lineage>
</organism>
<dbReference type="GO" id="GO:0000712">
    <property type="term" value="P:resolution of meiotic recombination intermediates"/>
    <property type="evidence" value="ECO:0007669"/>
    <property type="project" value="TreeGrafter"/>
</dbReference>
<evidence type="ECO:0000313" key="7">
    <source>
        <dbReference type="EMBL" id="VDK38872.1"/>
    </source>
</evidence>
<dbReference type="WBParaSite" id="TASK_0000770601-mRNA-1">
    <property type="protein sequence ID" value="TASK_0000770601-mRNA-1"/>
    <property type="gene ID" value="TASK_0000770601"/>
</dbReference>
<evidence type="ECO:0000256" key="5">
    <source>
        <dbReference type="ARBA" id="ARBA00023204"/>
    </source>
</evidence>
<comment type="similarity">
    <text evidence="1">Belongs to the TAF9 family. CENP-S/MHF1 subfamily.</text>
</comment>
<evidence type="ECO:0000256" key="3">
    <source>
        <dbReference type="ARBA" id="ARBA00022763"/>
    </source>
</evidence>
<keyword evidence="8" id="KW-1185">Reference proteome</keyword>
<keyword evidence="3" id="KW-0227">DNA damage</keyword>
<dbReference type="Pfam" id="PF15630">
    <property type="entry name" value="CENP-S"/>
    <property type="match status" value="1"/>
</dbReference>
<proteinExistence type="inferred from homology"/>
<name>A0A0R3WAU9_TAEAS</name>
<dbReference type="Proteomes" id="UP000282613">
    <property type="component" value="Unassembled WGS sequence"/>
</dbReference>
<protein>
    <recommendedName>
        <fullName evidence="2">Centromere protein S</fullName>
    </recommendedName>
</protein>
<dbReference type="GO" id="GO:0003677">
    <property type="term" value="F:DNA binding"/>
    <property type="evidence" value="ECO:0007669"/>
    <property type="project" value="UniProtKB-KW"/>
</dbReference>
<dbReference type="Gene3D" id="1.10.20.10">
    <property type="entry name" value="Histone, subunit A"/>
    <property type="match status" value="1"/>
</dbReference>
<dbReference type="PANTHER" id="PTHR22980">
    <property type="entry name" value="CORTISTATIN"/>
    <property type="match status" value="1"/>
</dbReference>
<evidence type="ECO:0000256" key="6">
    <source>
        <dbReference type="SAM" id="MobiDB-lite"/>
    </source>
</evidence>
<dbReference type="GO" id="GO:0071821">
    <property type="term" value="C:FANCM-MHF complex"/>
    <property type="evidence" value="ECO:0007669"/>
    <property type="project" value="InterPro"/>
</dbReference>
<dbReference type="STRING" id="60517.A0A0R3WAU9"/>
<evidence type="ECO:0000256" key="2">
    <source>
        <dbReference type="ARBA" id="ARBA00016400"/>
    </source>
</evidence>
<evidence type="ECO:0000256" key="1">
    <source>
        <dbReference type="ARBA" id="ARBA00006612"/>
    </source>
</evidence>
<evidence type="ECO:0000313" key="9">
    <source>
        <dbReference type="WBParaSite" id="TASK_0000770601-mRNA-1"/>
    </source>
</evidence>
<dbReference type="OrthoDB" id="250802at2759"/>
<dbReference type="InterPro" id="IPR009072">
    <property type="entry name" value="Histone-fold"/>
</dbReference>
<dbReference type="EMBL" id="UYRS01018661">
    <property type="protein sequence ID" value="VDK38872.1"/>
    <property type="molecule type" value="Genomic_DNA"/>
</dbReference>
<dbReference type="GO" id="GO:0006281">
    <property type="term" value="P:DNA repair"/>
    <property type="evidence" value="ECO:0007669"/>
    <property type="project" value="UniProtKB-KW"/>
</dbReference>
<keyword evidence="5" id="KW-0234">DNA repair</keyword>